<evidence type="ECO:0000256" key="1">
    <source>
        <dbReference type="ARBA" id="ARBA00000476"/>
    </source>
</evidence>
<reference evidence="10 11" key="1">
    <citation type="submission" date="2010-05" db="EMBL/GenBank/DDBJ databases">
        <title>The Genome Sequence of Thecamonas trahens ATCC 50062.</title>
        <authorList>
            <consortium name="The Broad Institute Genome Sequencing Platform"/>
            <person name="Russ C."/>
            <person name="Cuomo C."/>
            <person name="Shea T."/>
            <person name="Young S.K."/>
            <person name="Zeng Q."/>
            <person name="Koehrsen M."/>
            <person name="Haas B."/>
            <person name="Borodovsky M."/>
            <person name="Guigo R."/>
            <person name="Alvarado L."/>
            <person name="Berlin A."/>
            <person name="Bochicchio J."/>
            <person name="Borenstein D."/>
            <person name="Chapman S."/>
            <person name="Chen Z."/>
            <person name="Freedman E."/>
            <person name="Gellesch M."/>
            <person name="Goldberg J."/>
            <person name="Griggs A."/>
            <person name="Gujja S."/>
            <person name="Heilman E."/>
            <person name="Heiman D."/>
            <person name="Hepburn T."/>
            <person name="Howarth C."/>
            <person name="Jen D."/>
            <person name="Larson L."/>
            <person name="Mehta T."/>
            <person name="Park D."/>
            <person name="Pearson M."/>
            <person name="Roberts A."/>
            <person name="Saif S."/>
            <person name="Shenoy N."/>
            <person name="Sisk P."/>
            <person name="Stolte C."/>
            <person name="Sykes S."/>
            <person name="Thomson T."/>
            <person name="Walk T."/>
            <person name="White J."/>
            <person name="Yandava C."/>
            <person name="Burger G."/>
            <person name="Gray M.W."/>
            <person name="Holland P.W.H."/>
            <person name="King N."/>
            <person name="Lang F.B.F."/>
            <person name="Roger A.J."/>
            <person name="Ruiz-Trillo I."/>
            <person name="Lander E."/>
            <person name="Nusbaum C."/>
        </authorList>
    </citation>
    <scope>NUCLEOTIDE SEQUENCE [LARGE SCALE GENOMIC DNA]</scope>
    <source>
        <strain evidence="10 11">ATCC 50062</strain>
    </source>
</reference>
<dbReference type="GeneID" id="25568090"/>
<gene>
    <name evidence="10" type="ORF">AMSG_09677</name>
</gene>
<name>A0A0L0DP27_THETB</name>
<evidence type="ECO:0000256" key="8">
    <source>
        <dbReference type="PIRSR" id="PIRSR006241-50"/>
    </source>
</evidence>
<dbReference type="STRING" id="461836.A0A0L0DP27"/>
<dbReference type="PANTHER" id="PTHR43489:SF6">
    <property type="entry name" value="HYDROXYPYRUVATE ISOMERASE-RELATED"/>
    <property type="match status" value="1"/>
</dbReference>
<dbReference type="eggNOG" id="KOG4518">
    <property type="taxonomic scope" value="Eukaryota"/>
</dbReference>
<dbReference type="EMBL" id="GL349485">
    <property type="protein sequence ID" value="KNC54020.1"/>
    <property type="molecule type" value="Genomic_DNA"/>
</dbReference>
<evidence type="ECO:0000313" key="11">
    <source>
        <dbReference type="Proteomes" id="UP000054408"/>
    </source>
</evidence>
<dbReference type="EC" id="5.3.1.22" evidence="4 7"/>
<dbReference type="Proteomes" id="UP000054408">
    <property type="component" value="Unassembled WGS sequence"/>
</dbReference>
<evidence type="ECO:0000259" key="9">
    <source>
        <dbReference type="Pfam" id="PF01261"/>
    </source>
</evidence>
<keyword evidence="11" id="KW-1185">Reference proteome</keyword>
<evidence type="ECO:0000313" key="10">
    <source>
        <dbReference type="EMBL" id="KNC54020.1"/>
    </source>
</evidence>
<feature type="active site" description="Proton donor/acceptor" evidence="8">
    <location>
        <position position="143"/>
    </location>
</feature>
<evidence type="ECO:0000256" key="2">
    <source>
        <dbReference type="ARBA" id="ARBA00002968"/>
    </source>
</evidence>
<dbReference type="OrthoDB" id="4214675at2759"/>
<dbReference type="InterPro" id="IPR036237">
    <property type="entry name" value="Xyl_isomerase-like_sf"/>
</dbReference>
<evidence type="ECO:0000256" key="3">
    <source>
        <dbReference type="ARBA" id="ARBA00005962"/>
    </source>
</evidence>
<dbReference type="PANTHER" id="PTHR43489">
    <property type="entry name" value="ISOMERASE"/>
    <property type="match status" value="1"/>
</dbReference>
<feature type="active site" description="Proton donor/acceptor" evidence="8">
    <location>
        <position position="265"/>
    </location>
</feature>
<evidence type="ECO:0000256" key="6">
    <source>
        <dbReference type="ARBA" id="ARBA00023235"/>
    </source>
</evidence>
<dbReference type="GO" id="GO:0046487">
    <property type="term" value="P:glyoxylate metabolic process"/>
    <property type="evidence" value="ECO:0007669"/>
    <property type="project" value="TreeGrafter"/>
</dbReference>
<dbReference type="Gene3D" id="3.20.20.150">
    <property type="entry name" value="Divalent-metal-dependent TIM barrel enzymes"/>
    <property type="match status" value="1"/>
</dbReference>
<feature type="domain" description="Xylose isomerase-like TIM barrel" evidence="9">
    <location>
        <begin position="20"/>
        <end position="283"/>
    </location>
</feature>
<dbReference type="SUPFAM" id="SSF51658">
    <property type="entry name" value="Xylose isomerase-like"/>
    <property type="match status" value="1"/>
</dbReference>
<keyword evidence="10" id="KW-0670">Pyruvate</keyword>
<protein>
    <recommendedName>
        <fullName evidence="5 7">Putative hydroxypyruvate isomerase</fullName>
        <ecNumber evidence="4 7">5.3.1.22</ecNumber>
    </recommendedName>
</protein>
<dbReference type="AlphaFoldDB" id="A0A0L0DP27"/>
<comment type="function">
    <text evidence="2 7">Catalyzes the reversible isomerization between hydroxypyruvate and 2-hydroxy-3-oxopropanoate (also termed tartronate semialdehyde).</text>
</comment>
<proteinExistence type="inferred from homology"/>
<dbReference type="PIRSF" id="PIRSF006241">
    <property type="entry name" value="HyI"/>
    <property type="match status" value="1"/>
</dbReference>
<dbReference type="RefSeq" id="XP_013754035.1">
    <property type="nucleotide sequence ID" value="XM_013898581.1"/>
</dbReference>
<organism evidence="10 11">
    <name type="scientific">Thecamonas trahens ATCC 50062</name>
    <dbReference type="NCBI Taxonomy" id="461836"/>
    <lineage>
        <taxon>Eukaryota</taxon>
        <taxon>Apusozoa</taxon>
        <taxon>Apusomonadida</taxon>
        <taxon>Apusomonadidae</taxon>
        <taxon>Thecamonas</taxon>
    </lineage>
</organism>
<evidence type="ECO:0000256" key="7">
    <source>
        <dbReference type="PIRNR" id="PIRNR006241"/>
    </source>
</evidence>
<comment type="similarity">
    <text evidence="3 7">Belongs to the hyi family.</text>
</comment>
<dbReference type="OMA" id="CEYRPRA"/>
<dbReference type="InterPro" id="IPR050417">
    <property type="entry name" value="Sugar_Epim/Isomerase"/>
</dbReference>
<dbReference type="Pfam" id="PF01261">
    <property type="entry name" value="AP_endonuc_2"/>
    <property type="match status" value="1"/>
</dbReference>
<comment type="catalytic activity">
    <reaction evidence="1 7">
        <text>3-hydroxypyruvate = 2-hydroxy-3-oxopropanoate</text>
        <dbReference type="Rhea" id="RHEA:11952"/>
        <dbReference type="ChEBI" id="CHEBI:17180"/>
        <dbReference type="ChEBI" id="CHEBI:57978"/>
        <dbReference type="EC" id="5.3.1.22"/>
    </reaction>
</comment>
<accession>A0A0L0DP27</accession>
<evidence type="ECO:0000256" key="4">
    <source>
        <dbReference type="ARBA" id="ARBA00012570"/>
    </source>
</evidence>
<dbReference type="InterPro" id="IPR026040">
    <property type="entry name" value="HyI-like"/>
</dbReference>
<dbReference type="InterPro" id="IPR013022">
    <property type="entry name" value="Xyl_isomerase-like_TIM-brl"/>
</dbReference>
<dbReference type="GO" id="GO:0008903">
    <property type="term" value="F:hydroxypyruvate isomerase activity"/>
    <property type="evidence" value="ECO:0007669"/>
    <property type="project" value="UniProtKB-EC"/>
</dbReference>
<keyword evidence="6 7" id="KW-0413">Isomerase</keyword>
<sequence length="289" mass="30706">MKAIANLGFMFAELPFLERFAAAAAANFTTVELGCSWTSTSPSDVAAAAAAAGVTIYALNTPKTSPSGLEWGTACVAGDEAQREFEAQMEETLAMAAACSAAAIHLLAGCGEADDEAMAAVFEARVAQALAMASAHGIIVLLEPITRKAAIPGYFLTSVPHALDVIDRVRAANSDLQLIGIQFDVFHVYLEDGAVGWWLDRALERAPVVHLQLSAPAARTAPVSPAVMAAMAIAHPLLDYSSELDFGWLESKLDEVGYHGFVGLEYKKHPSFTSTHDEVAALRDAGWRW</sequence>
<evidence type="ECO:0000256" key="5">
    <source>
        <dbReference type="ARBA" id="ARBA00017985"/>
    </source>
</evidence>